<dbReference type="OrthoDB" id="100084at2"/>
<dbReference type="SMART" id="SM00387">
    <property type="entry name" value="HATPase_c"/>
    <property type="match status" value="1"/>
</dbReference>
<dbReference type="GO" id="GO:0000155">
    <property type="term" value="F:phosphorelay sensor kinase activity"/>
    <property type="evidence" value="ECO:0007669"/>
    <property type="project" value="InterPro"/>
</dbReference>
<protein>
    <recommendedName>
        <fullName evidence="2">histidine kinase</fullName>
        <ecNumber evidence="2">2.7.13.3</ecNumber>
    </recommendedName>
</protein>
<dbReference type="InterPro" id="IPR001610">
    <property type="entry name" value="PAC"/>
</dbReference>
<evidence type="ECO:0000256" key="4">
    <source>
        <dbReference type="ARBA" id="ARBA00022679"/>
    </source>
</evidence>
<dbReference type="InterPro" id="IPR036890">
    <property type="entry name" value="HATPase_C_sf"/>
</dbReference>
<dbReference type="Gene3D" id="1.10.287.130">
    <property type="match status" value="1"/>
</dbReference>
<name>A0A5B9EFF1_9BACT</name>
<dbReference type="Gene3D" id="3.30.450.20">
    <property type="entry name" value="PAS domain"/>
    <property type="match status" value="1"/>
</dbReference>
<keyword evidence="9" id="KW-0472">Membrane</keyword>
<sequence length="422" mass="46627">MIVTCLRCPSSLGQTPDGVWSGAPANVALTILPAFYQTTWFRFLCVAALLAFLWGLHQLRVQQLRRQEGKLREAIETIPAMVLILGPDGGVQFRNRRWVEYTGLSQLGNAEGFEKTAIHPEDLDRTLRRWGACFASGEPYEDEMRVRRTDGEYRWFLARAVPLRDKRRKVVKWYCAATDIQDRKLAEELQAELAHTNRVSTLGELAASISHELKQPISAAVTSSQASLRWLNRDRPDLDEARRATAESVKDGVRAAHIIDRLGSLFKKTPPQRESVDADEIIGEMVLLLRGEANRYAVSIRMDLAADLPKIMADRVQLQQVLMNLMLNGIEAMKETGGVLTVKTGPGEGGQVLISVSDTGVGLPDGRADEIFNAFFTTKPQGTGMGLAISRSIVESHGGRLWATSYDGQGATFHCTLPTAVA</sequence>
<dbReference type="InterPro" id="IPR013655">
    <property type="entry name" value="PAS_fold_3"/>
</dbReference>
<dbReference type="Pfam" id="PF00512">
    <property type="entry name" value="HisKA"/>
    <property type="match status" value="1"/>
</dbReference>
<dbReference type="PANTHER" id="PTHR43065:SF10">
    <property type="entry name" value="PEROXIDE STRESS-ACTIVATED HISTIDINE KINASE MAK3"/>
    <property type="match status" value="1"/>
</dbReference>
<keyword evidence="7" id="KW-0067">ATP-binding</keyword>
<dbReference type="GO" id="GO:0005524">
    <property type="term" value="F:ATP binding"/>
    <property type="evidence" value="ECO:0007669"/>
    <property type="project" value="UniProtKB-KW"/>
</dbReference>
<dbReference type="KEGG" id="talb:FTW19_12770"/>
<evidence type="ECO:0000256" key="5">
    <source>
        <dbReference type="ARBA" id="ARBA00022741"/>
    </source>
</evidence>
<dbReference type="Gene3D" id="3.30.565.10">
    <property type="entry name" value="Histidine kinase-like ATPase, C-terminal domain"/>
    <property type="match status" value="1"/>
</dbReference>
<keyword evidence="8" id="KW-0902">Two-component regulatory system</keyword>
<dbReference type="SUPFAM" id="SSF55874">
    <property type="entry name" value="ATPase domain of HSP90 chaperone/DNA topoisomerase II/histidine kinase"/>
    <property type="match status" value="1"/>
</dbReference>
<proteinExistence type="predicted"/>
<evidence type="ECO:0000256" key="1">
    <source>
        <dbReference type="ARBA" id="ARBA00000085"/>
    </source>
</evidence>
<dbReference type="EMBL" id="CP042806">
    <property type="protein sequence ID" value="QEE28796.1"/>
    <property type="molecule type" value="Genomic_DNA"/>
</dbReference>
<dbReference type="InterPro" id="IPR000700">
    <property type="entry name" value="PAS-assoc_C"/>
</dbReference>
<dbReference type="PRINTS" id="PR00344">
    <property type="entry name" value="BCTRLSENSOR"/>
</dbReference>
<feature type="transmembrane region" description="Helical" evidence="9">
    <location>
        <begin position="39"/>
        <end position="56"/>
    </location>
</feature>
<keyword evidence="6" id="KW-0418">Kinase</keyword>
<dbReference type="Proteomes" id="UP000321820">
    <property type="component" value="Chromosome"/>
</dbReference>
<feature type="domain" description="PAC" evidence="11">
    <location>
        <begin position="140"/>
        <end position="192"/>
    </location>
</feature>
<dbReference type="PROSITE" id="PS50113">
    <property type="entry name" value="PAC"/>
    <property type="match status" value="1"/>
</dbReference>
<keyword evidence="5" id="KW-0547">Nucleotide-binding</keyword>
<dbReference type="SMART" id="SM00086">
    <property type="entry name" value="PAC"/>
    <property type="match status" value="1"/>
</dbReference>
<dbReference type="PANTHER" id="PTHR43065">
    <property type="entry name" value="SENSOR HISTIDINE KINASE"/>
    <property type="match status" value="1"/>
</dbReference>
<reference evidence="12 13" key="1">
    <citation type="submission" date="2019-08" db="EMBL/GenBank/DDBJ databases">
        <title>Complete genome sequence of Terriglobus albidus strain ORNL.</title>
        <authorList>
            <person name="Podar M."/>
        </authorList>
    </citation>
    <scope>NUCLEOTIDE SEQUENCE [LARGE SCALE GENOMIC DNA]</scope>
    <source>
        <strain evidence="12 13">ORNL</strain>
    </source>
</reference>
<dbReference type="SUPFAM" id="SSF55785">
    <property type="entry name" value="PYP-like sensor domain (PAS domain)"/>
    <property type="match status" value="1"/>
</dbReference>
<evidence type="ECO:0000313" key="12">
    <source>
        <dbReference type="EMBL" id="QEE28796.1"/>
    </source>
</evidence>
<dbReference type="SMART" id="SM00388">
    <property type="entry name" value="HisKA"/>
    <property type="match status" value="1"/>
</dbReference>
<dbReference type="EC" id="2.7.13.3" evidence="2"/>
<gene>
    <name evidence="12" type="ORF">FTW19_12770</name>
</gene>
<keyword evidence="9" id="KW-0812">Transmembrane</keyword>
<evidence type="ECO:0000256" key="7">
    <source>
        <dbReference type="ARBA" id="ARBA00022840"/>
    </source>
</evidence>
<evidence type="ECO:0000259" key="11">
    <source>
        <dbReference type="PROSITE" id="PS50113"/>
    </source>
</evidence>
<dbReference type="FunFam" id="3.30.450.20:FF:000099">
    <property type="entry name" value="Sensory box sensor histidine kinase"/>
    <property type="match status" value="1"/>
</dbReference>
<dbReference type="NCBIfam" id="TIGR00229">
    <property type="entry name" value="sensory_box"/>
    <property type="match status" value="1"/>
</dbReference>
<evidence type="ECO:0000259" key="10">
    <source>
        <dbReference type="PROSITE" id="PS50109"/>
    </source>
</evidence>
<dbReference type="InterPro" id="IPR005467">
    <property type="entry name" value="His_kinase_dom"/>
</dbReference>
<dbReference type="InterPro" id="IPR003661">
    <property type="entry name" value="HisK_dim/P_dom"/>
</dbReference>
<evidence type="ECO:0000313" key="13">
    <source>
        <dbReference type="Proteomes" id="UP000321820"/>
    </source>
</evidence>
<accession>A0A5B9EFF1</accession>
<evidence type="ECO:0000256" key="2">
    <source>
        <dbReference type="ARBA" id="ARBA00012438"/>
    </source>
</evidence>
<feature type="domain" description="Histidine kinase" evidence="10">
    <location>
        <begin position="208"/>
        <end position="421"/>
    </location>
</feature>
<dbReference type="InterPro" id="IPR035965">
    <property type="entry name" value="PAS-like_dom_sf"/>
</dbReference>
<dbReference type="CDD" id="cd00082">
    <property type="entry name" value="HisKA"/>
    <property type="match status" value="1"/>
</dbReference>
<comment type="catalytic activity">
    <reaction evidence="1">
        <text>ATP + protein L-histidine = ADP + protein N-phospho-L-histidine.</text>
        <dbReference type="EC" id="2.7.13.3"/>
    </reaction>
</comment>
<dbReference type="InterPro" id="IPR000014">
    <property type="entry name" value="PAS"/>
</dbReference>
<evidence type="ECO:0000256" key="9">
    <source>
        <dbReference type="SAM" id="Phobius"/>
    </source>
</evidence>
<keyword evidence="13" id="KW-1185">Reference proteome</keyword>
<keyword evidence="4" id="KW-0808">Transferase</keyword>
<evidence type="ECO:0000256" key="6">
    <source>
        <dbReference type="ARBA" id="ARBA00022777"/>
    </source>
</evidence>
<keyword evidence="3" id="KW-0597">Phosphoprotein</keyword>
<evidence type="ECO:0000256" key="3">
    <source>
        <dbReference type="ARBA" id="ARBA00022553"/>
    </source>
</evidence>
<dbReference type="InterPro" id="IPR036097">
    <property type="entry name" value="HisK_dim/P_sf"/>
</dbReference>
<dbReference type="InterPro" id="IPR003594">
    <property type="entry name" value="HATPase_dom"/>
</dbReference>
<dbReference type="CDD" id="cd00130">
    <property type="entry name" value="PAS"/>
    <property type="match status" value="1"/>
</dbReference>
<dbReference type="AlphaFoldDB" id="A0A5B9EFF1"/>
<evidence type="ECO:0000256" key="8">
    <source>
        <dbReference type="ARBA" id="ARBA00023012"/>
    </source>
</evidence>
<dbReference type="PROSITE" id="PS50109">
    <property type="entry name" value="HIS_KIN"/>
    <property type="match status" value="1"/>
</dbReference>
<organism evidence="12 13">
    <name type="scientific">Terriglobus albidus</name>
    <dbReference type="NCBI Taxonomy" id="1592106"/>
    <lineage>
        <taxon>Bacteria</taxon>
        <taxon>Pseudomonadati</taxon>
        <taxon>Acidobacteriota</taxon>
        <taxon>Terriglobia</taxon>
        <taxon>Terriglobales</taxon>
        <taxon>Acidobacteriaceae</taxon>
        <taxon>Terriglobus</taxon>
    </lineage>
</organism>
<keyword evidence="9" id="KW-1133">Transmembrane helix</keyword>
<dbReference type="Pfam" id="PF08447">
    <property type="entry name" value="PAS_3"/>
    <property type="match status" value="1"/>
</dbReference>
<dbReference type="Pfam" id="PF02518">
    <property type="entry name" value="HATPase_c"/>
    <property type="match status" value="1"/>
</dbReference>
<dbReference type="InterPro" id="IPR004358">
    <property type="entry name" value="Sig_transdc_His_kin-like_C"/>
</dbReference>
<dbReference type="SUPFAM" id="SSF47384">
    <property type="entry name" value="Homodimeric domain of signal transducing histidine kinase"/>
    <property type="match status" value="1"/>
</dbReference>